<dbReference type="EMBL" id="KV425891">
    <property type="protein sequence ID" value="KZW01769.1"/>
    <property type="molecule type" value="Genomic_DNA"/>
</dbReference>
<reference evidence="2 3" key="1">
    <citation type="journal article" date="2016" name="Mol. Biol. Evol.">
        <title>Comparative Genomics of Early-Diverging Mushroom-Forming Fungi Provides Insights into the Origins of Lignocellulose Decay Capabilities.</title>
        <authorList>
            <person name="Nagy L.G."/>
            <person name="Riley R."/>
            <person name="Tritt A."/>
            <person name="Adam C."/>
            <person name="Daum C."/>
            <person name="Floudas D."/>
            <person name="Sun H."/>
            <person name="Yadav J.S."/>
            <person name="Pangilinan J."/>
            <person name="Larsson K.H."/>
            <person name="Matsuura K."/>
            <person name="Barry K."/>
            <person name="Labutti K."/>
            <person name="Kuo R."/>
            <person name="Ohm R.A."/>
            <person name="Bhattacharya S.S."/>
            <person name="Shirouzu T."/>
            <person name="Yoshinaga Y."/>
            <person name="Martin F.M."/>
            <person name="Grigoriev I.V."/>
            <person name="Hibbett D.S."/>
        </authorList>
    </citation>
    <scope>NUCLEOTIDE SEQUENCE [LARGE SCALE GENOMIC DNA]</scope>
    <source>
        <strain evidence="2 3">HHB12029</strain>
    </source>
</reference>
<dbReference type="Proteomes" id="UP000077266">
    <property type="component" value="Unassembled WGS sequence"/>
</dbReference>
<protein>
    <submittedName>
        <fullName evidence="2">Uncharacterized protein</fullName>
    </submittedName>
</protein>
<dbReference type="AlphaFoldDB" id="A0A165P7T4"/>
<evidence type="ECO:0000256" key="1">
    <source>
        <dbReference type="SAM" id="MobiDB-lite"/>
    </source>
</evidence>
<feature type="compositionally biased region" description="Gly residues" evidence="1">
    <location>
        <begin position="152"/>
        <end position="161"/>
    </location>
</feature>
<dbReference type="InParanoid" id="A0A165P7T4"/>
<evidence type="ECO:0000313" key="2">
    <source>
        <dbReference type="EMBL" id="KZW01769.1"/>
    </source>
</evidence>
<keyword evidence="3" id="KW-1185">Reference proteome</keyword>
<name>A0A165P7T4_EXIGL</name>
<gene>
    <name evidence="2" type="ORF">EXIGLDRAFT_26617</name>
</gene>
<sequence>MAPGRGRAGADLKWDALRASRTGRALLHTILAPPLSMVRSHHTLSVHRIKKNRPARSCLDCPLEGVHSPPLNTPFSLSTTASLRRPYAAHLVSPRAPASCWLLRIAQRRGLRFLPPKRTGLRELGADSRRARAQTPWLGLGLGDTAVERGTGDGGSSGSER</sequence>
<feature type="region of interest" description="Disordered" evidence="1">
    <location>
        <begin position="141"/>
        <end position="161"/>
    </location>
</feature>
<organism evidence="2 3">
    <name type="scientific">Exidia glandulosa HHB12029</name>
    <dbReference type="NCBI Taxonomy" id="1314781"/>
    <lineage>
        <taxon>Eukaryota</taxon>
        <taxon>Fungi</taxon>
        <taxon>Dikarya</taxon>
        <taxon>Basidiomycota</taxon>
        <taxon>Agaricomycotina</taxon>
        <taxon>Agaricomycetes</taxon>
        <taxon>Auriculariales</taxon>
        <taxon>Exidiaceae</taxon>
        <taxon>Exidia</taxon>
    </lineage>
</organism>
<evidence type="ECO:0000313" key="3">
    <source>
        <dbReference type="Proteomes" id="UP000077266"/>
    </source>
</evidence>
<proteinExistence type="predicted"/>
<accession>A0A165P7T4</accession>